<evidence type="ECO:0000313" key="1">
    <source>
        <dbReference type="EMBL" id="KAK8993961.1"/>
    </source>
</evidence>
<accession>A0ABR2Q0D5</accession>
<proteinExistence type="predicted"/>
<keyword evidence="2" id="KW-1185">Reference proteome</keyword>
<evidence type="ECO:0008006" key="3">
    <source>
        <dbReference type="Google" id="ProtNLM"/>
    </source>
</evidence>
<reference evidence="1 2" key="1">
    <citation type="journal article" date="2024" name="G3 (Bethesda)">
        <title>Genome assembly of Hibiscus sabdariffa L. provides insights into metabolisms of medicinal natural products.</title>
        <authorList>
            <person name="Kim T."/>
        </authorList>
    </citation>
    <scope>NUCLEOTIDE SEQUENCE [LARGE SCALE GENOMIC DNA]</scope>
    <source>
        <strain evidence="1">TK-2024</strain>
        <tissue evidence="1">Old leaves</tissue>
    </source>
</reference>
<sequence>MISIGGVIHSNKGKWIFGFLSSLESACKNIIEILQGTSNALQDCSLISTIEELLGRNWVIHYRHVVWECNCVANMLAAMSHHSPIGVVEWSSVPQPLVNLVIKDAHEGYVCI</sequence>
<evidence type="ECO:0000313" key="2">
    <source>
        <dbReference type="Proteomes" id="UP001396334"/>
    </source>
</evidence>
<dbReference type="Proteomes" id="UP001396334">
    <property type="component" value="Unassembled WGS sequence"/>
</dbReference>
<dbReference type="EMBL" id="JBBPBN010000048">
    <property type="protein sequence ID" value="KAK8993961.1"/>
    <property type="molecule type" value="Genomic_DNA"/>
</dbReference>
<comment type="caution">
    <text evidence="1">The sequence shown here is derived from an EMBL/GenBank/DDBJ whole genome shotgun (WGS) entry which is preliminary data.</text>
</comment>
<protein>
    <recommendedName>
        <fullName evidence="3">RNase H type-1 domain-containing protein</fullName>
    </recommendedName>
</protein>
<gene>
    <name evidence="1" type="ORF">V6N11_008172</name>
</gene>
<organism evidence="1 2">
    <name type="scientific">Hibiscus sabdariffa</name>
    <name type="common">roselle</name>
    <dbReference type="NCBI Taxonomy" id="183260"/>
    <lineage>
        <taxon>Eukaryota</taxon>
        <taxon>Viridiplantae</taxon>
        <taxon>Streptophyta</taxon>
        <taxon>Embryophyta</taxon>
        <taxon>Tracheophyta</taxon>
        <taxon>Spermatophyta</taxon>
        <taxon>Magnoliopsida</taxon>
        <taxon>eudicotyledons</taxon>
        <taxon>Gunneridae</taxon>
        <taxon>Pentapetalae</taxon>
        <taxon>rosids</taxon>
        <taxon>malvids</taxon>
        <taxon>Malvales</taxon>
        <taxon>Malvaceae</taxon>
        <taxon>Malvoideae</taxon>
        <taxon>Hibiscus</taxon>
    </lineage>
</organism>
<name>A0ABR2Q0D5_9ROSI</name>